<feature type="domain" description="CYRIA/CYRIB Rac1 binding" evidence="2">
    <location>
        <begin position="360"/>
        <end position="552"/>
    </location>
</feature>
<dbReference type="PRINTS" id="PR01698">
    <property type="entry name" value="CYTOFMRPINTP"/>
</dbReference>
<dbReference type="PIRSF" id="PIRSF008153">
    <property type="entry name" value="FMR1_interacting"/>
    <property type="match status" value="1"/>
</dbReference>
<dbReference type="FunCoup" id="A7S3J0">
    <property type="interactions" value="572"/>
</dbReference>
<dbReference type="GO" id="GO:0030833">
    <property type="term" value="P:regulation of actin filament polymerization"/>
    <property type="evidence" value="ECO:0007669"/>
    <property type="project" value="InterPro"/>
</dbReference>
<dbReference type="OMA" id="DQPNRVE"/>
<evidence type="ECO:0000313" key="3">
    <source>
        <dbReference type="EMBL" id="EDO41734.1"/>
    </source>
</evidence>
<dbReference type="GO" id="GO:0006417">
    <property type="term" value="P:regulation of translation"/>
    <property type="evidence" value="ECO:0000318"/>
    <property type="project" value="GO_Central"/>
</dbReference>
<dbReference type="HOGENOM" id="CLU_002688_2_1_1"/>
<dbReference type="STRING" id="45351.A7S3J0"/>
<reference evidence="3 4" key="1">
    <citation type="journal article" date="2007" name="Science">
        <title>Sea anemone genome reveals ancestral eumetazoan gene repertoire and genomic organization.</title>
        <authorList>
            <person name="Putnam N.H."/>
            <person name="Srivastava M."/>
            <person name="Hellsten U."/>
            <person name="Dirks B."/>
            <person name="Chapman J."/>
            <person name="Salamov A."/>
            <person name="Terry A."/>
            <person name="Shapiro H."/>
            <person name="Lindquist E."/>
            <person name="Kapitonov V.V."/>
            <person name="Jurka J."/>
            <person name="Genikhovich G."/>
            <person name="Grigoriev I.V."/>
            <person name="Lucas S.M."/>
            <person name="Steele R.E."/>
            <person name="Finnerty J.R."/>
            <person name="Technau U."/>
            <person name="Martindale M.Q."/>
            <person name="Rokhsar D.S."/>
        </authorList>
    </citation>
    <scope>NUCLEOTIDE SEQUENCE [LARGE SCALE GENOMIC DNA]</scope>
    <source>
        <strain evidence="4">CH2 X CH6</strain>
    </source>
</reference>
<evidence type="ECO:0000313" key="4">
    <source>
        <dbReference type="Proteomes" id="UP000001593"/>
    </source>
</evidence>
<dbReference type="PANTHER" id="PTHR12195">
    <property type="entry name" value="CYTOPLASMIC FMR1-INTERACTING PROTEIN-RELATED"/>
    <property type="match status" value="1"/>
</dbReference>
<dbReference type="PhylomeDB" id="A7S3J0"/>
<evidence type="ECO:0000259" key="2">
    <source>
        <dbReference type="Pfam" id="PF07159"/>
    </source>
</evidence>
<dbReference type="InterPro" id="IPR009828">
    <property type="entry name" value="CYRIA/CYRIB_Rac1-bd"/>
</dbReference>
<evidence type="ECO:0000256" key="1">
    <source>
        <dbReference type="ARBA" id="ARBA00025790"/>
    </source>
</evidence>
<dbReference type="Pfam" id="PF05994">
    <property type="entry name" value="FragX_IP"/>
    <property type="match status" value="3"/>
</dbReference>
<dbReference type="GO" id="GO:0031209">
    <property type="term" value="C:SCAR complex"/>
    <property type="evidence" value="ECO:0000318"/>
    <property type="project" value="GO_Central"/>
</dbReference>
<proteinExistence type="inferred from homology"/>
<organism evidence="3 4">
    <name type="scientific">Nematostella vectensis</name>
    <name type="common">Starlet sea anemone</name>
    <dbReference type="NCBI Taxonomy" id="45351"/>
    <lineage>
        <taxon>Eukaryota</taxon>
        <taxon>Metazoa</taxon>
        <taxon>Cnidaria</taxon>
        <taxon>Anthozoa</taxon>
        <taxon>Hexacorallia</taxon>
        <taxon>Actiniaria</taxon>
        <taxon>Edwardsiidae</taxon>
        <taxon>Nematostella</taxon>
    </lineage>
</organism>
<dbReference type="GO" id="GO:0000340">
    <property type="term" value="F:RNA 7-methylguanosine cap binding"/>
    <property type="evidence" value="ECO:0000318"/>
    <property type="project" value="GO_Central"/>
</dbReference>
<dbReference type="InterPro" id="IPR008081">
    <property type="entry name" value="Cytoplasmic_FMR1-int"/>
</dbReference>
<accession>A7S3J0</accession>
<dbReference type="Proteomes" id="UP000001593">
    <property type="component" value="Unassembled WGS sequence"/>
</dbReference>
<dbReference type="EMBL" id="DS469573">
    <property type="protein sequence ID" value="EDO41734.1"/>
    <property type="molecule type" value="Genomic_DNA"/>
</dbReference>
<gene>
    <name evidence="3" type="ORF">NEMVEDRAFT_v1g242616</name>
</gene>
<name>A7S3J0_NEMVE</name>
<dbReference type="InParanoid" id="A7S3J0"/>
<dbReference type="GO" id="GO:0000902">
    <property type="term" value="P:cell morphogenesis"/>
    <property type="evidence" value="ECO:0000318"/>
    <property type="project" value="GO_Central"/>
</dbReference>
<dbReference type="Pfam" id="PF07159">
    <property type="entry name" value="CYRIA-B_Rac1-bd"/>
    <property type="match status" value="1"/>
</dbReference>
<protein>
    <recommendedName>
        <fullName evidence="2">CYRIA/CYRIB Rac1 binding domain-containing protein</fullName>
    </recommendedName>
</protein>
<dbReference type="GO" id="GO:0031267">
    <property type="term" value="F:small GTPase binding"/>
    <property type="evidence" value="ECO:0007669"/>
    <property type="project" value="InterPro"/>
</dbReference>
<dbReference type="eggNOG" id="KOG3534">
    <property type="taxonomic scope" value="Eukaryota"/>
</dbReference>
<keyword evidence="4" id="KW-1185">Reference proteome</keyword>
<comment type="similarity">
    <text evidence="1">Belongs to the CYFIP family.</text>
</comment>
<sequence length="1332" mass="154014">MHFAMTVVTRFCQEVKTLSHPERRKDFISERYLLTLGKFINMFVVLDALKNMKACLNNDYAFFKRADTFLRRGTGDVSMIQESQNLSLFLANQNKITYLLKEGLEKIPGYEDVLADIVNLCCKLYETNTYIVPSEKHLLLKVMGFTIFLMDSKEQGNILKMDQKKRISISKIDKMFKQLPVVPLFGDMQIALASYLKMCPHFDVMRDKWTCTADNADEKITPQYNLTTKMDTIRDEHVRFTSELARYNNEMITSSSNPRDDNQYKELTNLALRGLQLLSNWTAQVMELYSWKLLHPVDKYANPQCPDDAEEYERVSITVRPISNVSNDAEEYERVSITVRPISNVSNSKAFITCVSKYLEEADVHKGLIELLEEGEKYAVVLYTWRSCSRAVPSVKSDDQPNRVEIYEKTVEVLEPEINKLKGFMHFAMTVVTRFCQEVKTLSHPERRKDFISERYLLTLGKFINMFVVLDALKNMKACLNNDYAFFKRADTFLRRGTGDVSMIQESQNLSLFLANQNKITYLLKEGLEKIPGYEDVLADIVNLCCKLYETNTYIVPSEKHLLLKYSWKLLHPVDKYANPQCPDDAEEYERATRYNYSSEEKFNLVEVIAMIKGLYGLMSRLEPVFAEAIRHSVHTDLQNFIQVTLREPMRRAVKKKATVTKTVLKSIRETGGDWADSFFGNNDPALKGDKDPKNGIQIKIPERDVGPSSTQLYMVRTMLESIVSEKGAKKMRKDLDKEHIDAIETFLKNSFFFSDLLRFGEVLRECCDLSQLWFREFYLELPWVLEYRYVLYPLDLYNDSAHYALTEFKKQFLYDEVEAEVNLCFDQFVYKLSDQVFSYYKYQACNMFLNKRFKAECAKNGINLTTGREMRANRYESLLQQRHVQLLGRSIGLNKLVTQRLNGFNSLSYTFFGLKLLGRSIDLNKLVTQRLNGFMTRSLDYAISRFESGDLCGIVDLENLLAVNKLTHQLLSKHLALVPYETMVREANHSVSAPYGRITLHVFWELNFDFLPNYCYNSSTNRFVPTTLSYVDKVPREAAPKGAHHFFYGTKTQNSVFNSINSLYSNFFGDIHFGCLARLLGYQGIAVVIEELLKIVKSLFQGQIQQYVAQLIEGMPKKCGLPRYEYGSTGVLEYYHANLEPIMQYPELRVNVYQGFREIGNAVLFALLVEMQLSQEEVIDLLHAAPFQGIIPRPYLKVETQYNSLQVVSIVNRLGTKEQVMNAKEGDLLTKERLCCGLSIFEVVLRRIKSFLTSDLWKEPVPVNGVMSIDECREFHRLWSAIQFNVCQPLRPGELTVEECFGEGLNWAGCVVIALLNQQRRFEALDFCYHI</sequence>
<feature type="non-terminal residue" evidence="3">
    <location>
        <position position="1332"/>
    </location>
</feature>